<gene>
    <name evidence="2" type="ORF">VNO77_19263</name>
</gene>
<proteinExistence type="predicted"/>
<organism evidence="2 3">
    <name type="scientific">Canavalia gladiata</name>
    <name type="common">Sword bean</name>
    <name type="synonym">Dolichos gladiatus</name>
    <dbReference type="NCBI Taxonomy" id="3824"/>
    <lineage>
        <taxon>Eukaryota</taxon>
        <taxon>Viridiplantae</taxon>
        <taxon>Streptophyta</taxon>
        <taxon>Embryophyta</taxon>
        <taxon>Tracheophyta</taxon>
        <taxon>Spermatophyta</taxon>
        <taxon>Magnoliopsida</taxon>
        <taxon>eudicotyledons</taxon>
        <taxon>Gunneridae</taxon>
        <taxon>Pentapetalae</taxon>
        <taxon>rosids</taxon>
        <taxon>fabids</taxon>
        <taxon>Fabales</taxon>
        <taxon>Fabaceae</taxon>
        <taxon>Papilionoideae</taxon>
        <taxon>50 kb inversion clade</taxon>
        <taxon>NPAAA clade</taxon>
        <taxon>indigoferoid/millettioid clade</taxon>
        <taxon>Phaseoleae</taxon>
        <taxon>Canavalia</taxon>
    </lineage>
</organism>
<dbReference type="EMBL" id="JAYMYQ010000004">
    <property type="protein sequence ID" value="KAK7338641.1"/>
    <property type="molecule type" value="Genomic_DNA"/>
</dbReference>
<dbReference type="Proteomes" id="UP001367508">
    <property type="component" value="Unassembled WGS sequence"/>
</dbReference>
<comment type="caution">
    <text evidence="2">The sequence shown here is derived from an EMBL/GenBank/DDBJ whole genome shotgun (WGS) entry which is preliminary data.</text>
</comment>
<evidence type="ECO:0000256" key="1">
    <source>
        <dbReference type="SAM" id="MobiDB-lite"/>
    </source>
</evidence>
<accession>A0AAN9LMG0</accession>
<evidence type="ECO:0000313" key="2">
    <source>
        <dbReference type="EMBL" id="KAK7338641.1"/>
    </source>
</evidence>
<dbReference type="AlphaFoldDB" id="A0AAN9LMG0"/>
<protein>
    <submittedName>
        <fullName evidence="2">Uncharacterized protein</fullName>
    </submittedName>
</protein>
<keyword evidence="3" id="KW-1185">Reference proteome</keyword>
<sequence>MSRTPASGVQILRPALCHFIAKVPSLSCVPHVLTPKPLSSQADTPPSQQAVHVRENPTRSHGPATYVNLPSDPQDLSQ</sequence>
<evidence type="ECO:0000313" key="3">
    <source>
        <dbReference type="Proteomes" id="UP001367508"/>
    </source>
</evidence>
<name>A0AAN9LMG0_CANGL</name>
<feature type="compositionally biased region" description="Polar residues" evidence="1">
    <location>
        <begin position="37"/>
        <end position="50"/>
    </location>
</feature>
<reference evidence="2 3" key="1">
    <citation type="submission" date="2024-01" db="EMBL/GenBank/DDBJ databases">
        <title>The genomes of 5 underutilized Papilionoideae crops provide insights into root nodulation and disease resistanc.</title>
        <authorList>
            <person name="Jiang F."/>
        </authorList>
    </citation>
    <scope>NUCLEOTIDE SEQUENCE [LARGE SCALE GENOMIC DNA]</scope>
    <source>
        <strain evidence="2">LVBAO_FW01</strain>
        <tissue evidence="2">Leaves</tissue>
    </source>
</reference>
<feature type="region of interest" description="Disordered" evidence="1">
    <location>
        <begin position="33"/>
        <end position="78"/>
    </location>
</feature>